<dbReference type="HAMAP" id="MF_00274">
    <property type="entry name" value="DNA_YbaB_EbfC"/>
    <property type="match status" value="1"/>
</dbReference>
<comment type="subcellular location">
    <subcellularLocation>
        <location evidence="2">Cytoplasm</location>
        <location evidence="2">Nucleoid</location>
    </subcellularLocation>
</comment>
<dbReference type="Proteomes" id="UP000229362">
    <property type="component" value="Unassembled WGS sequence"/>
</dbReference>
<gene>
    <name evidence="3" type="ORF">COU33_04970</name>
</gene>
<dbReference type="GO" id="GO:0003677">
    <property type="term" value="F:DNA binding"/>
    <property type="evidence" value="ECO:0007669"/>
    <property type="project" value="UniProtKB-UniRule"/>
</dbReference>
<dbReference type="EMBL" id="PFBZ01000213">
    <property type="protein sequence ID" value="PIT86103.1"/>
    <property type="molecule type" value="Genomic_DNA"/>
</dbReference>
<accession>A0A2M6VZX8</accession>
<reference evidence="4" key="1">
    <citation type="submission" date="2017-09" db="EMBL/GenBank/DDBJ databases">
        <title>Depth-based differentiation of microbial function through sediment-hosted aquifers and enrichment of novel symbionts in the deep terrestrial subsurface.</title>
        <authorList>
            <person name="Probst A.J."/>
            <person name="Ladd B."/>
            <person name="Jarett J.K."/>
            <person name="Geller-Mcgrath D.E."/>
            <person name="Sieber C.M.K."/>
            <person name="Emerson J.B."/>
            <person name="Anantharaman K."/>
            <person name="Thomas B.C."/>
            <person name="Malmstrom R."/>
            <person name="Stieglmeier M."/>
            <person name="Klingl A."/>
            <person name="Woyke T."/>
            <person name="Ryan C.M."/>
            <person name="Banfield J.F."/>
        </authorList>
    </citation>
    <scope>NUCLEOTIDE SEQUENCE [LARGE SCALE GENOMIC DNA]</scope>
</reference>
<dbReference type="GO" id="GO:0005737">
    <property type="term" value="C:cytoplasm"/>
    <property type="evidence" value="ECO:0007669"/>
    <property type="project" value="UniProtKB-UniRule"/>
</dbReference>
<dbReference type="PANTHER" id="PTHR33449:SF1">
    <property type="entry name" value="NUCLEOID-ASSOCIATED PROTEIN YBAB"/>
    <property type="match status" value="1"/>
</dbReference>
<protein>
    <recommendedName>
        <fullName evidence="2">Nucleoid-associated protein COU33_04970</fullName>
    </recommendedName>
</protein>
<dbReference type="PIRSF" id="PIRSF004555">
    <property type="entry name" value="UCP004555"/>
    <property type="match status" value="1"/>
</dbReference>
<dbReference type="PANTHER" id="PTHR33449">
    <property type="entry name" value="NUCLEOID-ASSOCIATED PROTEIN YBAB"/>
    <property type="match status" value="1"/>
</dbReference>
<proteinExistence type="inferred from homology"/>
<comment type="caution">
    <text evidence="3">The sequence shown here is derived from an EMBL/GenBank/DDBJ whole genome shotgun (WGS) entry which is preliminary data.</text>
</comment>
<evidence type="ECO:0000313" key="3">
    <source>
        <dbReference type="EMBL" id="PIT86103.1"/>
    </source>
</evidence>
<dbReference type="AlphaFoldDB" id="A0A2M6VZX8"/>
<comment type="similarity">
    <text evidence="2">Belongs to the YbaB/EbfC family.</text>
</comment>
<dbReference type="SUPFAM" id="SSF82607">
    <property type="entry name" value="YbaB-like"/>
    <property type="match status" value="1"/>
</dbReference>
<dbReference type="GO" id="GO:0043590">
    <property type="term" value="C:bacterial nucleoid"/>
    <property type="evidence" value="ECO:0007669"/>
    <property type="project" value="UniProtKB-UniRule"/>
</dbReference>
<organism evidence="3 4">
    <name type="scientific">Candidatus Magasanikbacteria bacterium CG10_big_fil_rev_8_21_14_0_10_43_6</name>
    <dbReference type="NCBI Taxonomy" id="1974650"/>
    <lineage>
        <taxon>Bacteria</taxon>
        <taxon>Candidatus Magasanikiibacteriota</taxon>
    </lineage>
</organism>
<evidence type="ECO:0000313" key="4">
    <source>
        <dbReference type="Proteomes" id="UP000229362"/>
    </source>
</evidence>
<name>A0A2M6VZX8_9BACT</name>
<evidence type="ECO:0000256" key="2">
    <source>
        <dbReference type="HAMAP-Rule" id="MF_00274"/>
    </source>
</evidence>
<dbReference type="InterPro" id="IPR004401">
    <property type="entry name" value="YbaB/EbfC"/>
</dbReference>
<keyword evidence="1 2" id="KW-0238">DNA-binding</keyword>
<dbReference type="Gene3D" id="3.30.1310.10">
    <property type="entry name" value="Nucleoid-associated protein YbaB-like domain"/>
    <property type="match status" value="1"/>
</dbReference>
<dbReference type="Pfam" id="PF02575">
    <property type="entry name" value="YbaB_DNA_bd"/>
    <property type="match status" value="1"/>
</dbReference>
<evidence type="ECO:0000256" key="1">
    <source>
        <dbReference type="ARBA" id="ARBA00023125"/>
    </source>
</evidence>
<sequence length="99" mass="10818">MLGKLKQFKDMRSQAKTLQDALGQESVTVKTAGDKILLTMDGNLKITGLAIDDELLDPSKKSALQEGIKKAHEDAMKKIQRIMAMKMKEMGGLPGMPGM</sequence>
<comment type="function">
    <text evidence="2">Binds to DNA and alters its conformation. May be involved in regulation of gene expression, nucleoid organization and DNA protection.</text>
</comment>
<comment type="subunit">
    <text evidence="2">Homodimer.</text>
</comment>
<keyword evidence="2" id="KW-0963">Cytoplasm</keyword>
<dbReference type="InterPro" id="IPR036894">
    <property type="entry name" value="YbaB-like_sf"/>
</dbReference>
<dbReference type="NCBIfam" id="TIGR00103">
    <property type="entry name" value="DNA_YbaB_EbfC"/>
    <property type="match status" value="1"/>
</dbReference>